<protein>
    <submittedName>
        <fullName evidence="2">Uncharacterized protein</fullName>
    </submittedName>
</protein>
<feature type="compositionally biased region" description="Polar residues" evidence="1">
    <location>
        <begin position="1127"/>
        <end position="1140"/>
    </location>
</feature>
<dbReference type="VEuPathDB" id="PlasmoDB:PKNOH_S130174700"/>
<dbReference type="Proteomes" id="UP000195012">
    <property type="component" value="Unassembled WGS sequence"/>
</dbReference>
<feature type="region of interest" description="Disordered" evidence="1">
    <location>
        <begin position="1"/>
        <end position="29"/>
    </location>
</feature>
<feature type="compositionally biased region" description="Polar residues" evidence="1">
    <location>
        <begin position="78"/>
        <end position="90"/>
    </location>
</feature>
<feature type="compositionally biased region" description="Basic and acidic residues" evidence="1">
    <location>
        <begin position="887"/>
        <end position="913"/>
    </location>
</feature>
<feature type="compositionally biased region" description="Basic and acidic residues" evidence="1">
    <location>
        <begin position="153"/>
        <end position="162"/>
    </location>
</feature>
<dbReference type="OrthoDB" id="387070at2759"/>
<proteinExistence type="predicted"/>
<feature type="compositionally biased region" description="Basic and acidic residues" evidence="1">
    <location>
        <begin position="622"/>
        <end position="633"/>
    </location>
</feature>
<feature type="compositionally biased region" description="Basic and acidic residues" evidence="1">
    <location>
        <begin position="218"/>
        <end position="259"/>
    </location>
</feature>
<sequence>MSSQQEEKNVSTGMYDHSKKENKNNYQENSFINLMNTDDNKVKMLKKDNNASGCSEEIVDGELKGKINQSVLKEGTTETQVFKTDSNTTDGAKKKGNEVVHYKGSTNAAGDIPVKNTMESVANDKNSNMCNHNNASKERDNDHQHSGVAWGTKNKDKGDKNESSNGELGGRENSEPLHRVLTKSEVKEKDRSNLLPNKNCNDDDKWNSLQNDKVPLTQEEKEKFETSPPTCDKKNVSKDPPANDKRVSASKGENDDKNKINTSVEVPPSNIPPKGRNNYEEETHNAKQNNEKAENRKKENATMGEGAKPSESIHSANIRQNKNTNRNKNKGIVKDDLDVITEEEGKSEEGPKDDHPNDHGNSSDNRTVSGSSRNTCPIKRSEHQKDKENSNEESTSNNMMNQKNGNSKKFPALNNAKNGTFFKKEVRRNNANVGSSNRKSENYKTAGHSKREECWKRCRDKNEDYNITSGDNFRNGENYKNENSYTHGGNSPNSSKNSHGRNNEIHRVNERGFKNGNSYSYRNAVNGVYKNVGGTAPMGNSAKMNDNSHNTDNYKMSNYKNYHRNGNNEEPTDNTNRYGEKRSSHDHSAHWMNQNEEYERCERYEQNGKNESANFRRNNFKNKKESTGVKQKDSRFQMGKNYAKKYDANYFERNDSTNVGNHNGSASKKKVNSFIKQTENTNYSKHLPISGDTKGKEANGDDENDSNEVLTEGDTSRNSNELMDKQGIHMTNPTSSSRTYNNSGEKTHNNKPRVGKKNSIALGSPSHHANIDQDNKAYAKFTHTNDGKGNQKESISAGGNSDHIRRGNKWSFISKEDMSDSGRSKINNSGEKDVMKEIRRKEFKKEDYPTREGEGSGAHVKKIERREKPFTSHSRDSARSSISTNRNEYHHAASNEGEKDHRSSLQGEKDKNPKNSGKQKHSNGPENKRKILTPKTDQRNSNAGEVNLSSNFKEFECWMSGRYNKLLEEYINQENRKKNNSEIFEDEIKVYKLCSNYTNSGVEKDSHENLSHMAETLRSRDTKEEDTSRSKGKRDVQTNSEIENEGELLIEGRSGFSSRRNKGEHVDHIAGDNYNSGKSNYFSGSKNNMDVLNRSAAHEGEKKYYQRNNNYRPNHQKRSLHLLHKNGPQNNKESFLSSSPGMKEDNWGRGGEEAVENAIEGAKLEEKLGENTDTDVEISAENNVNNNTDNNAENNNDASVLPSMKKYGANNKNKKGEEKVSDGIFNRKNYYEKRPAGKRFGSSNITTKKLSSNNGFYKNKYHAGDQKNDYMKSEMNKGTFYKSNRQAMGQHNNKRNNWSTKLVNDRFGNRYEEPFGEPFGERLNERFSKKNNSNDMDNTNDMYYAPKKNVENSVLLRNEMGTSAAHNINPVGNSKKSNSTYLTAKSEGVKNRHYE</sequence>
<feature type="region of interest" description="Disordered" evidence="1">
    <location>
        <begin position="1001"/>
        <end position="1077"/>
    </location>
</feature>
<feature type="compositionally biased region" description="Low complexity" evidence="1">
    <location>
        <begin position="392"/>
        <end position="401"/>
    </location>
</feature>
<feature type="compositionally biased region" description="Polar residues" evidence="1">
    <location>
        <begin position="563"/>
        <end position="577"/>
    </location>
</feature>
<feature type="compositionally biased region" description="Basic and acidic residues" evidence="1">
    <location>
        <begin position="1002"/>
        <end position="1036"/>
    </location>
</feature>
<feature type="region of interest" description="Disordered" evidence="1">
    <location>
        <begin position="679"/>
        <end position="945"/>
    </location>
</feature>
<feature type="compositionally biased region" description="Basic and acidic residues" evidence="1">
    <location>
        <begin position="135"/>
        <end position="145"/>
    </location>
</feature>
<dbReference type="EMBL" id="NETL01000027">
    <property type="protein sequence ID" value="OTN64709.1"/>
    <property type="molecule type" value="Genomic_DNA"/>
</dbReference>
<feature type="compositionally biased region" description="Polar residues" evidence="1">
    <location>
        <begin position="117"/>
        <end position="134"/>
    </location>
</feature>
<feature type="compositionally biased region" description="Polar residues" evidence="1">
    <location>
        <begin position="729"/>
        <end position="744"/>
    </location>
</feature>
<reference evidence="2 3" key="1">
    <citation type="submission" date="2017-05" db="EMBL/GenBank/DDBJ databases">
        <title>PacBio assembly of a Plasmodium knowlesi genome sequence with Hi-C correction and manual annotation of the SICAvar gene family.</title>
        <authorList>
            <person name="Lapp S.A."/>
            <person name="Geraldo J.A."/>
            <person name="Chien J.-T."/>
            <person name="Ay F."/>
            <person name="Pakala S.B."/>
            <person name="Batugedara G."/>
            <person name="Humphrey J.C."/>
            <person name="Debarry J.D."/>
            <person name="Le Roch K.G."/>
            <person name="Galinski M.R."/>
            <person name="Kissinger J.C."/>
        </authorList>
    </citation>
    <scope>NUCLEOTIDE SEQUENCE [LARGE SCALE GENOMIC DNA]</scope>
    <source>
        <strain evidence="3">Malayan Strain Pk1 (A+)</strain>
    </source>
</reference>
<evidence type="ECO:0000256" key="1">
    <source>
        <dbReference type="SAM" id="MobiDB-lite"/>
    </source>
</evidence>
<feature type="compositionally biased region" description="Basic and acidic residues" evidence="1">
    <location>
        <begin position="814"/>
        <end position="823"/>
    </location>
</feature>
<feature type="compositionally biased region" description="Basic and acidic residues" evidence="1">
    <location>
        <begin position="578"/>
        <end position="589"/>
    </location>
</feature>
<feature type="compositionally biased region" description="Polar residues" evidence="1">
    <location>
        <begin position="1361"/>
        <end position="1383"/>
    </location>
</feature>
<feature type="region of interest" description="Disordered" evidence="1">
    <location>
        <begin position="1124"/>
        <end position="1152"/>
    </location>
</feature>
<organism evidence="2 3">
    <name type="scientific">Plasmodium knowlesi</name>
    <dbReference type="NCBI Taxonomy" id="5850"/>
    <lineage>
        <taxon>Eukaryota</taxon>
        <taxon>Sar</taxon>
        <taxon>Alveolata</taxon>
        <taxon>Apicomplexa</taxon>
        <taxon>Aconoidasida</taxon>
        <taxon>Haemosporida</taxon>
        <taxon>Plasmodiidae</taxon>
        <taxon>Plasmodium</taxon>
        <taxon>Plasmodium (Plasmodium)</taxon>
    </lineage>
</organism>
<accession>A0A1Y3DKM3</accession>
<feature type="compositionally biased region" description="Basic and acidic residues" evidence="1">
    <location>
        <begin position="91"/>
        <end position="101"/>
    </location>
</feature>
<dbReference type="OMA" id="CRDKNED"/>
<feature type="compositionally biased region" description="Basic and acidic residues" evidence="1">
    <location>
        <begin position="830"/>
        <end position="854"/>
    </location>
</feature>
<feature type="region of interest" description="Disordered" evidence="1">
    <location>
        <begin position="609"/>
        <end position="633"/>
    </location>
</feature>
<dbReference type="VEuPathDB" id="PlasmoDB:PKNH_1108600"/>
<feature type="compositionally biased region" description="Polar residues" evidence="1">
    <location>
        <begin position="359"/>
        <end position="375"/>
    </location>
</feature>
<feature type="region of interest" description="Disordered" evidence="1">
    <location>
        <begin position="563"/>
        <end position="592"/>
    </location>
</feature>
<dbReference type="VEuPathDB" id="PlasmoDB:PKA1H_110013700"/>
<feature type="compositionally biased region" description="Polar residues" evidence="1">
    <location>
        <begin position="481"/>
        <end position="497"/>
    </location>
</feature>
<feature type="compositionally biased region" description="Basic and acidic residues" evidence="1">
    <location>
        <begin position="1061"/>
        <end position="1070"/>
    </location>
</feature>
<feature type="compositionally biased region" description="Basic and acidic residues" evidence="1">
    <location>
        <begin position="864"/>
        <end position="878"/>
    </location>
</feature>
<feature type="compositionally biased region" description="Basic and acidic residues" evidence="1">
    <location>
        <begin position="169"/>
        <end position="192"/>
    </location>
</feature>
<feature type="compositionally biased region" description="Basic and acidic residues" evidence="1">
    <location>
        <begin position="332"/>
        <end position="358"/>
    </location>
</feature>
<feature type="compositionally biased region" description="Basic and acidic residues" evidence="1">
    <location>
        <begin position="277"/>
        <end position="300"/>
    </location>
</feature>
<feature type="compositionally biased region" description="Basic and acidic residues" evidence="1">
    <location>
        <begin position="379"/>
        <end position="390"/>
    </location>
</feature>
<comment type="caution">
    <text evidence="2">The sequence shown here is derived from an EMBL/GenBank/DDBJ whole genome shotgun (WGS) entry which is preliminary data.</text>
</comment>
<feature type="compositionally biased region" description="Basic and acidic residues" evidence="1">
    <location>
        <begin position="769"/>
        <end position="791"/>
    </location>
</feature>
<dbReference type="eggNOG" id="ENOG502TMYG">
    <property type="taxonomic scope" value="Eukaryota"/>
</dbReference>
<feature type="region of interest" description="Disordered" evidence="1">
    <location>
        <begin position="1361"/>
        <end position="1395"/>
    </location>
</feature>
<evidence type="ECO:0000313" key="3">
    <source>
        <dbReference type="Proteomes" id="UP000195012"/>
    </source>
</evidence>
<feature type="region of interest" description="Disordered" evidence="1">
    <location>
        <begin position="78"/>
        <end position="452"/>
    </location>
</feature>
<feature type="region of interest" description="Disordered" evidence="1">
    <location>
        <begin position="465"/>
        <end position="502"/>
    </location>
</feature>
<evidence type="ECO:0000313" key="2">
    <source>
        <dbReference type="EMBL" id="OTN64709.1"/>
    </source>
</evidence>
<name>A0A1Y3DKM3_PLAKN</name>
<gene>
    <name evidence="2" type="ORF">PKNOH_S130174700</name>
</gene>
<feature type="compositionally biased region" description="Basic and acidic residues" evidence="1">
    <location>
        <begin position="1142"/>
        <end position="1152"/>
    </location>
</feature>